<feature type="active site" description="Charge relay system" evidence="9">
    <location>
        <position position="153"/>
    </location>
</feature>
<dbReference type="InterPro" id="IPR015500">
    <property type="entry name" value="Peptidase_S8_subtilisin-rel"/>
</dbReference>
<proteinExistence type="inferred from homology"/>
<dbReference type="InterPro" id="IPR045051">
    <property type="entry name" value="SBT"/>
</dbReference>
<dbReference type="PROSITE" id="PS51892">
    <property type="entry name" value="SUBTILASE"/>
    <property type="match status" value="1"/>
</dbReference>
<dbReference type="Proteomes" id="UP000189703">
    <property type="component" value="Unplaced"/>
</dbReference>
<dbReference type="InterPro" id="IPR037045">
    <property type="entry name" value="S8pro/Inhibitor_I9_sf"/>
</dbReference>
<dbReference type="PROSITE" id="PS00138">
    <property type="entry name" value="SUBTILASE_SER"/>
    <property type="match status" value="1"/>
</dbReference>
<dbReference type="Gene3D" id="2.60.40.2310">
    <property type="match status" value="1"/>
</dbReference>
<dbReference type="Gene3D" id="3.40.50.200">
    <property type="entry name" value="Peptidase S8/S53 domain"/>
    <property type="match status" value="1"/>
</dbReference>
<evidence type="ECO:0000256" key="8">
    <source>
        <dbReference type="ARBA" id="ARBA00023180"/>
    </source>
</evidence>
<keyword evidence="7 9" id="KW-0720">Serine protease</keyword>
<dbReference type="Pfam" id="PF05922">
    <property type="entry name" value="Inhibitor_I9"/>
    <property type="match status" value="1"/>
</dbReference>
<organism evidence="13 14">
    <name type="scientific">Nelumbo nucifera</name>
    <name type="common">Sacred lotus</name>
    <dbReference type="NCBI Taxonomy" id="4432"/>
    <lineage>
        <taxon>Eukaryota</taxon>
        <taxon>Viridiplantae</taxon>
        <taxon>Streptophyta</taxon>
        <taxon>Embryophyta</taxon>
        <taxon>Tracheophyta</taxon>
        <taxon>Spermatophyta</taxon>
        <taxon>Magnoliopsida</taxon>
        <taxon>Proteales</taxon>
        <taxon>Nelumbonaceae</taxon>
        <taxon>Nelumbo</taxon>
    </lineage>
</organism>
<dbReference type="InterPro" id="IPR041469">
    <property type="entry name" value="Subtilisin-like_FN3"/>
</dbReference>
<evidence type="ECO:0000259" key="12">
    <source>
        <dbReference type="Pfam" id="PF17766"/>
    </source>
</evidence>
<evidence type="ECO:0000259" key="10">
    <source>
        <dbReference type="Pfam" id="PF00082"/>
    </source>
</evidence>
<keyword evidence="6 9" id="KW-0378">Hydrolase</keyword>
<dbReference type="SUPFAM" id="SSF52743">
    <property type="entry name" value="Subtilisin-like"/>
    <property type="match status" value="1"/>
</dbReference>
<evidence type="ECO:0000256" key="6">
    <source>
        <dbReference type="ARBA" id="ARBA00022801"/>
    </source>
</evidence>
<dbReference type="InterPro" id="IPR036852">
    <property type="entry name" value="Peptidase_S8/S53_dom_sf"/>
</dbReference>
<dbReference type="FunFam" id="3.30.70.80:FF:000003">
    <property type="entry name" value="Subtilisin-like protease SBT1.9"/>
    <property type="match status" value="1"/>
</dbReference>
<dbReference type="CDD" id="cd04852">
    <property type="entry name" value="Peptidases_S8_3"/>
    <property type="match status" value="1"/>
</dbReference>
<dbReference type="Gene3D" id="3.30.70.80">
    <property type="entry name" value="Peptidase S8 propeptide/proteinase inhibitor I9"/>
    <property type="match status" value="1"/>
</dbReference>
<feature type="domain" description="Inhibitor I9" evidence="11">
    <location>
        <begin position="34"/>
        <end position="121"/>
    </location>
</feature>
<dbReference type="AlphaFoldDB" id="A0A1U8AM81"/>
<feature type="active site" description="Charge relay system" evidence="9">
    <location>
        <position position="224"/>
    </location>
</feature>
<evidence type="ECO:0000259" key="11">
    <source>
        <dbReference type="Pfam" id="PF05922"/>
    </source>
</evidence>
<evidence type="ECO:0000313" key="13">
    <source>
        <dbReference type="Proteomes" id="UP000189703"/>
    </source>
</evidence>
<dbReference type="eggNOG" id="ENOG502QT5U">
    <property type="taxonomic scope" value="Eukaryota"/>
</dbReference>
<keyword evidence="3" id="KW-0964">Secreted</keyword>
<dbReference type="InterPro" id="IPR034197">
    <property type="entry name" value="Peptidases_S8_3"/>
</dbReference>
<protein>
    <submittedName>
        <fullName evidence="14">Subtilisin-like protease SBT1.9</fullName>
    </submittedName>
</protein>
<dbReference type="PANTHER" id="PTHR10795">
    <property type="entry name" value="PROPROTEIN CONVERTASE SUBTILISIN/KEXIN"/>
    <property type="match status" value="1"/>
</dbReference>
<feature type="domain" description="Peptidase S8/S53" evidence="10">
    <location>
        <begin position="144"/>
        <end position="585"/>
    </location>
</feature>
<dbReference type="GO" id="GO:0006508">
    <property type="term" value="P:proteolysis"/>
    <property type="evidence" value="ECO:0007669"/>
    <property type="project" value="UniProtKB-KW"/>
</dbReference>
<evidence type="ECO:0000256" key="1">
    <source>
        <dbReference type="ARBA" id="ARBA00004613"/>
    </source>
</evidence>
<dbReference type="GO" id="GO:0005576">
    <property type="term" value="C:extracellular region"/>
    <property type="evidence" value="ECO:0000318"/>
    <property type="project" value="GO_Central"/>
</dbReference>
<dbReference type="FunFam" id="3.40.50.200:FF:000006">
    <property type="entry name" value="Subtilisin-like protease SBT1.5"/>
    <property type="match status" value="1"/>
</dbReference>
<feature type="active site" description="Charge relay system" evidence="9">
    <location>
        <position position="541"/>
    </location>
</feature>
<dbReference type="KEGG" id="nnu:104601751"/>
<keyword evidence="8" id="KW-0325">Glycoprotein</keyword>
<dbReference type="Pfam" id="PF17766">
    <property type="entry name" value="fn3_6"/>
    <property type="match status" value="1"/>
</dbReference>
<dbReference type="PRINTS" id="PR00723">
    <property type="entry name" value="SUBTILISIN"/>
</dbReference>
<dbReference type="CDD" id="cd02120">
    <property type="entry name" value="PA_subtilisin_like"/>
    <property type="match status" value="1"/>
</dbReference>
<dbReference type="GO" id="GO:0004252">
    <property type="term" value="F:serine-type endopeptidase activity"/>
    <property type="evidence" value="ECO:0000318"/>
    <property type="project" value="GO_Central"/>
</dbReference>
<evidence type="ECO:0000256" key="2">
    <source>
        <dbReference type="ARBA" id="ARBA00011073"/>
    </source>
</evidence>
<evidence type="ECO:0000256" key="3">
    <source>
        <dbReference type="ARBA" id="ARBA00022525"/>
    </source>
</evidence>
<dbReference type="OMA" id="GVFSSHQ"/>
<dbReference type="InterPro" id="IPR010259">
    <property type="entry name" value="S8pro/Inhibitor_I9"/>
</dbReference>
<dbReference type="Gene3D" id="3.50.30.30">
    <property type="match status" value="1"/>
</dbReference>
<comment type="similarity">
    <text evidence="2 9">Belongs to the peptidase S8 family.</text>
</comment>
<dbReference type="InterPro" id="IPR000209">
    <property type="entry name" value="Peptidase_S8/S53_dom"/>
</dbReference>
<dbReference type="InterPro" id="IPR023828">
    <property type="entry name" value="Peptidase_S8_Ser-AS"/>
</dbReference>
<keyword evidence="5" id="KW-0732">Signal</keyword>
<accession>A0A1U8AM81</accession>
<keyword evidence="4 9" id="KW-0645">Protease</keyword>
<evidence type="ECO:0000256" key="4">
    <source>
        <dbReference type="ARBA" id="ARBA00022670"/>
    </source>
</evidence>
<keyword evidence="13" id="KW-1185">Reference proteome</keyword>
<dbReference type="Pfam" id="PF00082">
    <property type="entry name" value="Peptidase_S8"/>
    <property type="match status" value="1"/>
</dbReference>
<evidence type="ECO:0000256" key="7">
    <source>
        <dbReference type="ARBA" id="ARBA00022825"/>
    </source>
</evidence>
<comment type="subcellular location">
    <subcellularLocation>
        <location evidence="1">Secreted</location>
    </subcellularLocation>
</comment>
<reference evidence="14" key="1">
    <citation type="submission" date="2025-08" db="UniProtKB">
        <authorList>
            <consortium name="RefSeq"/>
        </authorList>
    </citation>
    <scope>IDENTIFICATION</scope>
</reference>
<evidence type="ECO:0000256" key="9">
    <source>
        <dbReference type="PROSITE-ProRule" id="PRU01240"/>
    </source>
</evidence>
<feature type="domain" description="Subtilisin-like protease fibronectin type-III" evidence="12">
    <location>
        <begin position="654"/>
        <end position="758"/>
    </location>
</feature>
<evidence type="ECO:0000256" key="5">
    <source>
        <dbReference type="ARBA" id="ARBA00022729"/>
    </source>
</evidence>
<gene>
    <name evidence="14" type="primary">LOC104601751</name>
</gene>
<dbReference type="OrthoDB" id="206201at2759"/>
<dbReference type="FunCoup" id="A0A1U8AM81">
    <property type="interactions" value="5"/>
</dbReference>
<dbReference type="GeneID" id="104601751"/>
<name>A0A1U8AM81_NELNU</name>
<evidence type="ECO:0000313" key="14">
    <source>
        <dbReference type="RefSeq" id="XP_010263512.1"/>
    </source>
</evidence>
<sequence length="767" mass="82032">MATLSPIYVVYVCCLLFITTVSRLSSTLAQSDMYIIHMDMAAMPKAFSSHHTWYAATLSSVSNNSVANSNTDATIPTPNLVYTYTNAIHGFSARLSPSELDSLKKLPGYISSTRDIPVTVHTTHTPEFLDLNPNYGAWPASNYGQDVIVGLVDTGIWPESESFNDDGMSEVPSRWKGECVNATQFSSSMCNKKLIGARFFNKGLSGKYPNLTFSVNSTRDTDGHGTHTSSTAAGNYVEAASLFGYAKGTARGMAPRSHVAMYKAIWELGAYTSDIIAAIDQAILDGVDVLSLSFGRDGLSLYADPVAIATFAATEKGIFVVSSAGNEGPEYGILHNGIPWVLTVAAGTVDRQFDGIVTLDNGVSITGASLYLGNSSLSHVPLVLMNECASVKELKMVGNKIVVCVDKNESVYNQVNKVEAAKLPGGIFISNSSDLEFYIQTSFPAVFLSPGDGQAILDYIQGSSEPGATLEFRKTSIGTKTAPRLALYSSWGPSPSCPSVLKPDLMAPGDFILASWAQSSPVGVDSGNQLYSSFNIISGTSMACPHAAGVAALLKGAHPEWSPAAIRSALMTTADFLDNALNPIQVAGYKNKAASPLAMGAGHINPNKALDPGLIYDASTDDYVSLLCALNYTMNEIKMITRSSDFNCSNPSLDLNYPSFIAFFNAQDSGSDAKVVQEFQRTVTNVGEGMSTYTAYLTPMDGFQVAVVPDTLVFREKYEKLSYKLSIEGPTRMKEKVVHGSISWTDSGGKHVVRSPIVTTSLSSEPL</sequence>
<dbReference type="RefSeq" id="XP_010263512.1">
    <property type="nucleotide sequence ID" value="XM_010265210.2"/>
</dbReference>